<dbReference type="InterPro" id="IPR001304">
    <property type="entry name" value="C-type_lectin-like"/>
</dbReference>
<feature type="region of interest" description="Disordered" evidence="2">
    <location>
        <begin position="836"/>
        <end position="871"/>
    </location>
</feature>
<dbReference type="Pfam" id="PF00041">
    <property type="entry name" value="fn3"/>
    <property type="match status" value="13"/>
</dbReference>
<evidence type="ECO:0000256" key="3">
    <source>
        <dbReference type="SAM" id="Phobius"/>
    </source>
</evidence>
<name>A0A6J7QS80_9ZZZZ</name>
<proteinExistence type="predicted"/>
<keyword evidence="3" id="KW-0812">Transmembrane</keyword>
<dbReference type="PROSITE" id="PS50853">
    <property type="entry name" value="FN3"/>
    <property type="match status" value="14"/>
</dbReference>
<evidence type="ECO:0000313" key="7">
    <source>
        <dbReference type="EMBL" id="CAB5020590.1"/>
    </source>
</evidence>
<feature type="domain" description="Fibronectin type-III" evidence="5">
    <location>
        <begin position="948"/>
        <end position="1034"/>
    </location>
</feature>
<dbReference type="GO" id="GO:0004553">
    <property type="term" value="F:hydrolase activity, hydrolyzing O-glycosyl compounds"/>
    <property type="evidence" value="ECO:0007669"/>
    <property type="project" value="InterPro"/>
</dbReference>
<feature type="domain" description="Fibronectin type-III" evidence="5">
    <location>
        <begin position="847"/>
        <end position="947"/>
    </location>
</feature>
<feature type="transmembrane region" description="Helical" evidence="3">
    <location>
        <begin position="2230"/>
        <end position="2248"/>
    </location>
</feature>
<evidence type="ECO:0000256" key="1">
    <source>
        <dbReference type="ARBA" id="ARBA00022737"/>
    </source>
</evidence>
<feature type="compositionally biased region" description="Basic residues" evidence="2">
    <location>
        <begin position="1"/>
        <end position="21"/>
    </location>
</feature>
<accession>A0A6J7QS80</accession>
<dbReference type="PANTHER" id="PTHR13817:SF73">
    <property type="entry name" value="FIBRONECTIN TYPE-III DOMAIN-CONTAINING PROTEIN"/>
    <property type="match status" value="1"/>
</dbReference>
<evidence type="ECO:0000259" key="5">
    <source>
        <dbReference type="PROSITE" id="PS50853"/>
    </source>
</evidence>
<feature type="transmembrane region" description="Helical" evidence="3">
    <location>
        <begin position="2071"/>
        <end position="2101"/>
    </location>
</feature>
<feature type="domain" description="Fibronectin type-III" evidence="5">
    <location>
        <begin position="661"/>
        <end position="752"/>
    </location>
</feature>
<feature type="domain" description="Fibronectin type-III" evidence="5">
    <location>
        <begin position="570"/>
        <end position="660"/>
    </location>
</feature>
<gene>
    <name evidence="7" type="ORF">UFOPK4150_00223</name>
</gene>
<keyword evidence="3" id="KW-0472">Membrane</keyword>
<organism evidence="7">
    <name type="scientific">freshwater metagenome</name>
    <dbReference type="NCBI Taxonomy" id="449393"/>
    <lineage>
        <taxon>unclassified sequences</taxon>
        <taxon>metagenomes</taxon>
        <taxon>ecological metagenomes</taxon>
    </lineage>
</organism>
<feature type="domain" description="Fibronectin type-III" evidence="5">
    <location>
        <begin position="1518"/>
        <end position="1620"/>
    </location>
</feature>
<feature type="domain" description="Fibronectin type-III" evidence="5">
    <location>
        <begin position="1621"/>
        <end position="1721"/>
    </location>
</feature>
<reference evidence="7" key="1">
    <citation type="submission" date="2020-05" db="EMBL/GenBank/DDBJ databases">
        <authorList>
            <person name="Chiriac C."/>
            <person name="Salcher M."/>
            <person name="Ghai R."/>
            <person name="Kavagutti S V."/>
        </authorList>
    </citation>
    <scope>NUCLEOTIDE SEQUENCE</scope>
</reference>
<feature type="domain" description="CBM2" evidence="6">
    <location>
        <begin position="1056"/>
        <end position="1184"/>
    </location>
</feature>
<dbReference type="SUPFAM" id="SSF56436">
    <property type="entry name" value="C-type lectin-like"/>
    <property type="match status" value="1"/>
</dbReference>
<dbReference type="InterPro" id="IPR013783">
    <property type="entry name" value="Ig-like_fold"/>
</dbReference>
<dbReference type="InterPro" id="IPR003961">
    <property type="entry name" value="FN3_dom"/>
</dbReference>
<feature type="transmembrane region" description="Helical" evidence="3">
    <location>
        <begin position="2315"/>
        <end position="2336"/>
    </location>
</feature>
<feature type="transmembrane region" description="Helical" evidence="3">
    <location>
        <begin position="2113"/>
        <end position="2131"/>
    </location>
</feature>
<feature type="domain" description="Fibronectin type-III" evidence="5">
    <location>
        <begin position="476"/>
        <end position="569"/>
    </location>
</feature>
<dbReference type="InterPro" id="IPR036116">
    <property type="entry name" value="FN3_sf"/>
</dbReference>
<evidence type="ECO:0000256" key="2">
    <source>
        <dbReference type="SAM" id="MobiDB-lite"/>
    </source>
</evidence>
<feature type="region of interest" description="Disordered" evidence="2">
    <location>
        <begin position="1"/>
        <end position="22"/>
    </location>
</feature>
<dbReference type="InterPro" id="IPR001919">
    <property type="entry name" value="CBD2"/>
</dbReference>
<feature type="transmembrane region" description="Helical" evidence="3">
    <location>
        <begin position="2038"/>
        <end position="2059"/>
    </location>
</feature>
<dbReference type="PROSITE" id="PS50041">
    <property type="entry name" value="C_TYPE_LECTIN_2"/>
    <property type="match status" value="1"/>
</dbReference>
<dbReference type="InterPro" id="IPR016186">
    <property type="entry name" value="C-type_lectin-like/link_sf"/>
</dbReference>
<feature type="transmembrane region" description="Helical" evidence="3">
    <location>
        <begin position="2152"/>
        <end position="2174"/>
    </location>
</feature>
<protein>
    <submittedName>
        <fullName evidence="7">Unannotated protein</fullName>
    </submittedName>
</protein>
<dbReference type="EMBL" id="CAFBPU010000003">
    <property type="protein sequence ID" value="CAB5020590.1"/>
    <property type="molecule type" value="Genomic_DNA"/>
</dbReference>
<feature type="transmembrane region" description="Helical" evidence="3">
    <location>
        <begin position="2186"/>
        <end position="2209"/>
    </location>
</feature>
<dbReference type="InterPro" id="IPR050964">
    <property type="entry name" value="Striated_Muscle_Regulatory"/>
</dbReference>
<dbReference type="PANTHER" id="PTHR13817">
    <property type="entry name" value="TITIN"/>
    <property type="match status" value="1"/>
</dbReference>
<keyword evidence="1" id="KW-0677">Repeat</keyword>
<dbReference type="InterPro" id="IPR016187">
    <property type="entry name" value="CTDL_fold"/>
</dbReference>
<feature type="transmembrane region" description="Helical" evidence="3">
    <location>
        <begin position="2254"/>
        <end position="2271"/>
    </location>
</feature>
<feature type="domain" description="Fibronectin type-III" evidence="5">
    <location>
        <begin position="1127"/>
        <end position="1223"/>
    </location>
</feature>
<feature type="domain" description="C-type lectin" evidence="4">
    <location>
        <begin position="168"/>
        <end position="293"/>
    </location>
</feature>
<dbReference type="Gene3D" id="2.60.40.10">
    <property type="entry name" value="Immunoglobulins"/>
    <property type="match status" value="15"/>
</dbReference>
<dbReference type="PROSITE" id="PS51173">
    <property type="entry name" value="CBM2"/>
    <property type="match status" value="1"/>
</dbReference>
<feature type="domain" description="Fibronectin type-III" evidence="5">
    <location>
        <begin position="1224"/>
        <end position="1327"/>
    </location>
</feature>
<evidence type="ECO:0000259" key="6">
    <source>
        <dbReference type="PROSITE" id="PS51173"/>
    </source>
</evidence>
<dbReference type="CDD" id="cd00063">
    <property type="entry name" value="FN3"/>
    <property type="match status" value="13"/>
</dbReference>
<keyword evidence="3" id="KW-1133">Transmembrane helix</keyword>
<feature type="compositionally biased region" description="Low complexity" evidence="2">
    <location>
        <begin position="846"/>
        <end position="868"/>
    </location>
</feature>
<feature type="domain" description="Fibronectin type-III" evidence="5">
    <location>
        <begin position="753"/>
        <end position="846"/>
    </location>
</feature>
<feature type="transmembrane region" description="Helical" evidence="3">
    <location>
        <begin position="2357"/>
        <end position="2374"/>
    </location>
</feature>
<dbReference type="SUPFAM" id="SSF49265">
    <property type="entry name" value="Fibronectin type III"/>
    <property type="match status" value="8"/>
</dbReference>
<feature type="domain" description="Fibronectin type-III" evidence="5">
    <location>
        <begin position="1421"/>
        <end position="1517"/>
    </location>
</feature>
<dbReference type="GO" id="GO:0030246">
    <property type="term" value="F:carbohydrate binding"/>
    <property type="evidence" value="ECO:0007669"/>
    <property type="project" value="InterPro"/>
</dbReference>
<dbReference type="Gene3D" id="3.10.100.10">
    <property type="entry name" value="Mannose-Binding Protein A, subunit A"/>
    <property type="match status" value="1"/>
</dbReference>
<sequence length="2377" mass="238270">MASRSARHRSPRRAGHPHRSPRITFWPAPAVVRRYLVGAAALVAAVAVPMVSQAAAGAAAIAAPTDVTVTSGSTVAVPGVSVSDGFAGNVRVVVKSTLGTIAVDQGSTSQITGYPLTGSTIGIEGSVAAVNAALASLSVTTTTPVPAVAQTGTITVTATRGGAAYNVENGHYYEIVTGSAVTWADAQTATASRAFNGLTGYLVTVTSQNEFDFLRAKVNSGGWLGASDASAPINAATGTTTYATDTTSEGHWYWVAGPEKGQPLTEQGLRSNTCTYAASLPAVVAGRSQFNAWIQASASGVTPVVLREPNDCGPGVTTRSSNFGMFSASTGLWSDGLASTTLASYVVEYGGLAGQAPIEQLTSTINLTAAINPGTVVDLTSTPGDREATLTWTDPADGGAPITSRSIEIEQPTGVWTPVPAAGATITASAASLVGATRSVVVSGLTNAVPVSMRVTVRTSIGATSSDAVTVTSWPPPLTPRNLTAEPGGRELTLAWDAPTSNGDIPVTGYHIEVVGHPELTADVAGDSGSAVVDGLTNGTSYTLGVQARNVVGLGAVTTVSGTPRTVPDPPTGVRGDVGNHTAALTWTPPVDTGGSPITEYTETHDPTGGSCVVVGTSATCTGLSNGTSYTFTVIAHNSAGPSLTGGTNADPIIPRTLPGPPSGVTGIEDDRAARLSWIAPDDNGGDAVSSYSVTVAPADAGASCVGVGTSTTAQCTGLRNGIGYTFTVTAHNAAGASVTGGANLDPIIPRTVPDVPTSVTAVAGDTTLALSWAEPIFDGGSPITGYSVTTTPASEPGSCLVAGAANTVTCTGLTNGTPYTVTVVAQNIAGSSDPSIASDAATPRTVPGAPTVDTVTPDDSSVTVTWTPPSDNGGSAITGYAVTASAATTPPGSPVSCVTNGTTTTAVCEGLDNGTPYTVTVLALNVAGASLTGGSSPEVTPRTVPGAPSNVAGTEGEGSVALIWSVPTDDGGSQITSYTVQPSPANGSCQVSGVTALCSGLTNGTPYTFTVFAHNIAGESVTGGTSPAATPRTTPSAPTAVGAVAGDASVELSWAAPSDSGGSVINGYSVVTTPADGYCTVITVTRSASCTGLTNGRSYTFTVKAHNAAGDSLVGGDSAAVTPRSVPGSPTTVTGTPHDTTVDLTWSAPADNGGSVVTGYVVTTSPTSPAGSCVVVGAATSVTCRNLANGTAYTFNVIAQNIAGDSAPSAESDPITPRTIPGAPTVDTAAPGDGTITLGWTAPADDGGSAITGYVVAVTSITSPASGASTSTGTCDAPVADGVTGAITSICSGLTNGATYVFTVIAQNIVGDSATGGLSPASTPRTVPGAPLLKAPKPDNTAIRLAWTAPYDGGSPITGYTITVEPADGICVIDAPPLGTTATCTGLTNGTSYTFTVTAQNAAVGVARGALSAAIAPRTIPGAPDSVSGTAGDALIDLTWTPPVDDGGAPITQYSVTASSTSPTATAGSCPAVGSATAVRCTGLTNGAAYTVTVLAVNAAGYSATGTSSAVITPITVPGAPTSVVAVPGDTTLAVTWTPPATDGGSPITAYVVTTSPLGGPCVIGAGAASPTVTPTPTDTTALCTGMANGMRYTVTVIAQNSIGDSKASIPSTSVTPLTVPGTPTALAGVAGNGTIALTWKAPTDDGGSDITGYRVSASSAEPSAAVSTCPVSGTATTTTCTGLTNGTPYTLTVTAQNEAGDAAAGAVSDPITPFTVPGAIASITGTLTGTKVAIAWTPPLDVGGSPVIDYMVEYRKSASSSWTQVVATISPVSLDASLGDSVQARVSARNEAGLGPATSLSSPVDLPKPPVIPPIILDLKSAIGLKLGVAQFMITAAHLKPGTGIDAWAFSNQIKLLDEKIDAAGDYTATLAIPSGLESGEHTLLARGVNADGSKVEGRIGFKVDSDGVVSANGAGDPTREPVEGALNTFHALDNPVTLTVAAVATASLLSLAGGGGHSGGNEGGQQEGNVDGLEELEHRQQGEKTKHKRWRDRVRGMRIFSHHALEAITVYLVTFTHSRSPLASRIIADAAPMRAVLGGFSLLLPALGIALGVIAANDAGGQSLPPATWIVAAIVAVGCLDALAGVFATGIYALSVLIGGGVTGLGDIRYILGILLMGCAPGILATYIRNYRRPPPSTIAAWLERIADFVVAPLVAGWAMIKIVLMLSPMHELELPIMSDARLIGLVVVIAMIVRVTIDEVANRWFSERLARYSKTSNEEATKLHKTIALLIKGSLFAFVSVALVGNVWQLYAAAAMLTVPHLLGMFFGGIKNQPKLWQVIPSGLPKLMVELALGALVVIGIGQIFEPGVEMARWGFMLAVVPVFLIDVLKLFGRKAHPGDTRWYLRPRFKAPFYRVLALMVFAVTLELTVPHI</sequence>
<dbReference type="GO" id="GO:0005975">
    <property type="term" value="P:carbohydrate metabolic process"/>
    <property type="evidence" value="ECO:0007669"/>
    <property type="project" value="InterPro"/>
</dbReference>
<feature type="domain" description="Fibronectin type-III" evidence="5">
    <location>
        <begin position="1328"/>
        <end position="1420"/>
    </location>
</feature>
<feature type="transmembrane region" description="Helical" evidence="3">
    <location>
        <begin position="2291"/>
        <end position="2309"/>
    </location>
</feature>
<feature type="domain" description="Fibronectin type-III" evidence="5">
    <location>
        <begin position="1035"/>
        <end position="1126"/>
    </location>
</feature>
<feature type="compositionally biased region" description="Low complexity" evidence="2">
    <location>
        <begin position="1126"/>
        <end position="1139"/>
    </location>
</feature>
<feature type="domain" description="Fibronectin type-III" evidence="5">
    <location>
        <begin position="372"/>
        <end position="475"/>
    </location>
</feature>
<feature type="region of interest" description="Disordered" evidence="2">
    <location>
        <begin position="1120"/>
        <end position="1139"/>
    </location>
</feature>
<dbReference type="SMART" id="SM00060">
    <property type="entry name" value="FN3"/>
    <property type="match status" value="15"/>
</dbReference>
<evidence type="ECO:0000259" key="4">
    <source>
        <dbReference type="PROSITE" id="PS50041"/>
    </source>
</evidence>